<dbReference type="Pfam" id="PF13181">
    <property type="entry name" value="TPR_8"/>
    <property type="match status" value="1"/>
</dbReference>
<evidence type="ECO:0000256" key="1">
    <source>
        <dbReference type="PROSITE-ProRule" id="PRU00339"/>
    </source>
</evidence>
<dbReference type="Proteomes" id="UP000282321">
    <property type="component" value="Unassembled WGS sequence"/>
</dbReference>
<evidence type="ECO:0008006" key="4">
    <source>
        <dbReference type="Google" id="ProtNLM"/>
    </source>
</evidence>
<name>A0A660S8D1_UNCT6</name>
<evidence type="ECO:0000313" key="2">
    <source>
        <dbReference type="EMBL" id="RKX66285.1"/>
    </source>
</evidence>
<dbReference type="AlphaFoldDB" id="A0A660S8D1"/>
<dbReference type="InterPro" id="IPR011990">
    <property type="entry name" value="TPR-like_helical_dom_sf"/>
</dbReference>
<comment type="caution">
    <text evidence="2">The sequence shown here is derived from an EMBL/GenBank/DDBJ whole genome shotgun (WGS) entry which is preliminary data.</text>
</comment>
<dbReference type="InterPro" id="IPR019734">
    <property type="entry name" value="TPR_rpt"/>
</dbReference>
<dbReference type="Pfam" id="PF13432">
    <property type="entry name" value="TPR_16"/>
    <property type="match status" value="1"/>
</dbReference>
<protein>
    <recommendedName>
        <fullName evidence="4">Tetratricopeptide repeat protein</fullName>
    </recommendedName>
</protein>
<sequence length="310" mass="37066">MRKLWEILYDGWELLNDGYIPEAKKKFKEVLKKDPKYIDAINGLGCIALEQGKLTEAEKLYKKAYRLTIEEFEGKLPKKIEWGELLNRPYLRAMHGLGLTLWGLDKKDEALEIFRMMLKLNPKDNQGIRFIISAMKAGETWEAFMEEEKKEEKIIDELIKGEEMRKVEIDLSELIYAFNSCRIGYEHYLDIVTGEILYTCDELMDTEEIEKIYERIKREPGRYLAIPTDSSREGYRDMEAFTDTVKDENLRDKLRIALNGRGAFRRFKDVLLDYLEYRERWFKFKEERTKSRINEWLQKNKIELIEKKHD</sequence>
<accession>A0A660S8D1</accession>
<feature type="repeat" description="TPR" evidence="1">
    <location>
        <begin position="91"/>
        <end position="124"/>
    </location>
</feature>
<dbReference type="Pfam" id="PF03682">
    <property type="entry name" value="UPF0158"/>
    <property type="match status" value="1"/>
</dbReference>
<dbReference type="SUPFAM" id="SSF48452">
    <property type="entry name" value="TPR-like"/>
    <property type="match status" value="1"/>
</dbReference>
<dbReference type="Gene3D" id="1.25.40.10">
    <property type="entry name" value="Tetratricopeptide repeat domain"/>
    <property type="match status" value="1"/>
</dbReference>
<dbReference type="InterPro" id="IPR005361">
    <property type="entry name" value="UPF0158"/>
</dbReference>
<keyword evidence="1" id="KW-0802">TPR repeat</keyword>
<dbReference type="EMBL" id="QNBC01000049">
    <property type="protein sequence ID" value="RKX66285.1"/>
    <property type="molecule type" value="Genomic_DNA"/>
</dbReference>
<dbReference type="SMART" id="SM00028">
    <property type="entry name" value="TPR"/>
    <property type="match status" value="2"/>
</dbReference>
<organism evidence="2 3">
    <name type="scientific">candidate division TA06 bacterium</name>
    <dbReference type="NCBI Taxonomy" id="2250710"/>
    <lineage>
        <taxon>Bacteria</taxon>
        <taxon>Bacteria division TA06</taxon>
    </lineage>
</organism>
<reference evidence="2 3" key="1">
    <citation type="submission" date="2018-06" db="EMBL/GenBank/DDBJ databases">
        <title>Extensive metabolic versatility and redundancy in microbially diverse, dynamic hydrothermal sediments.</title>
        <authorList>
            <person name="Dombrowski N."/>
            <person name="Teske A."/>
            <person name="Baker B.J."/>
        </authorList>
    </citation>
    <scope>NUCLEOTIDE SEQUENCE [LARGE SCALE GENOMIC DNA]</scope>
    <source>
        <strain evidence="2">B35_G9</strain>
    </source>
</reference>
<gene>
    <name evidence="2" type="ORF">DRP44_04490</name>
</gene>
<proteinExistence type="predicted"/>
<evidence type="ECO:0000313" key="3">
    <source>
        <dbReference type="Proteomes" id="UP000282321"/>
    </source>
</evidence>
<dbReference type="PROSITE" id="PS50005">
    <property type="entry name" value="TPR"/>
    <property type="match status" value="1"/>
</dbReference>